<evidence type="ECO:0000259" key="4">
    <source>
        <dbReference type="PROSITE" id="PS51762"/>
    </source>
</evidence>
<feature type="transmembrane region" description="Helical" evidence="2">
    <location>
        <begin position="940"/>
        <end position="962"/>
    </location>
</feature>
<dbReference type="InterPro" id="IPR000757">
    <property type="entry name" value="Beta-glucanase-like"/>
</dbReference>
<sequence>MYGLGQLSFITILPLLLTGGGLVRKAIAQNATISASNTTIPSNAPTDCHCGFIDPTTSNVYSDSVIVYFNETNSIPLDIFSVGSFHHPYEKGWSLFYREGAAPENVYFTAGEVWNLEPGWLNMNVSGYTPQHLVNGAQLQTVRQDIQYGTFRVFMRSPQPYAGGSSLTMRLQYNETCSAELDLLNMDDSSDDACVQTSVSNQDPVTGWGTNFTVLQEPAYNIGPWDFWEYRMDWSKEEIAWYVASGLDSSYLNTRTVPTSNASLVDVPTSFYLKHWSNGDANFMQGPPENDTEAAIGWVRLFFNSSVQSTSQLGSSTCDATQLCSIDDMSLRLSTAYSAASTVPWLPAEEPHHQRSRTVGIALCAASLAFSAALMVHALLRKWSDKKQAMRFGVPVGSQRPKVPTSPMPSTDDLGRSRGVSQAWTSQADFELHDLKPYTAASSTTMLGGGGHEASPAFLARQGRVATNASERPLLGHYDSTAASSATAFTAGATQGAAPTVYEATGFDDRRTSYFGAQAVLPKDTDSIDMAPPRRADTSATFSTLASPIGAAAPAETSTADLLSRVAATTPGAVPEGSAAAANPGAKPAPVAPGALPQGRTRVDYLAGLVAVCSLLVSCEHFILTYVPSVVMEYLPSHYESEYWARRTIEPFFFNDIWVGLFLTTSTRFLTSGYLRTGNLKTVAEKVVCRCPRLMIPITAVILFEYFVMDLGATTYLEYIPSITWSTWPSTSVYPNFGWFIDETLQMFYLIPNAAPQITWNYCTGVLWTIPVQLQFSWVSLLGAVVVREMKTPWKRFGYYAFCMINSWYAMNWGYYFYGGLLLADLDITFKYRKYIQARPWVHYPLLNLAIALVLLSLANDLFSIWTGWTFSTNERGIHPDVLTGLPLGQTARAGYPAYTEPKLNGMVFAVGSQYVVELSTCVQSVLSTKVFLWLFPHVFTIYLIHGLVFWSIGSLACVYFAGQGLPYWLNMLLTALISYATLFAILPIVTPVMEMLGKEITKGIWVSASEEPAEWRPSSYPFSLEEIRGMVYRKDDDNGVSGKAKGKGKERQRIGLGFGSGTQEGSGLHDGHGE</sequence>
<keyword evidence="2" id="KW-0472">Membrane</keyword>
<proteinExistence type="predicted"/>
<keyword evidence="6" id="KW-1185">Reference proteome</keyword>
<dbReference type="GO" id="GO:0005975">
    <property type="term" value="P:carbohydrate metabolic process"/>
    <property type="evidence" value="ECO:0007669"/>
    <property type="project" value="InterPro"/>
</dbReference>
<evidence type="ECO:0000313" key="6">
    <source>
        <dbReference type="Proteomes" id="UP000309340"/>
    </source>
</evidence>
<keyword evidence="2" id="KW-0812">Transmembrane</keyword>
<dbReference type="CDD" id="cd00413">
    <property type="entry name" value="Glyco_hydrolase_16"/>
    <property type="match status" value="1"/>
</dbReference>
<comment type="caution">
    <text evidence="5">The sequence shown here is derived from an EMBL/GenBank/DDBJ whole genome shotgun (WGS) entry which is preliminary data.</text>
</comment>
<organism evidence="5 6">
    <name type="scientific">Friedmanniomyces simplex</name>
    <dbReference type="NCBI Taxonomy" id="329884"/>
    <lineage>
        <taxon>Eukaryota</taxon>
        <taxon>Fungi</taxon>
        <taxon>Dikarya</taxon>
        <taxon>Ascomycota</taxon>
        <taxon>Pezizomycotina</taxon>
        <taxon>Dothideomycetes</taxon>
        <taxon>Dothideomycetidae</taxon>
        <taxon>Mycosphaerellales</taxon>
        <taxon>Teratosphaeriaceae</taxon>
        <taxon>Friedmanniomyces</taxon>
    </lineage>
</organism>
<feature type="transmembrane region" description="Helical" evidence="2">
    <location>
        <begin position="657"/>
        <end position="675"/>
    </location>
</feature>
<dbReference type="OrthoDB" id="25131at2759"/>
<feature type="chain" id="PRO_5020992391" description="GH16 domain-containing protein" evidence="3">
    <location>
        <begin position="29"/>
        <end position="1075"/>
    </location>
</feature>
<evidence type="ECO:0000256" key="2">
    <source>
        <dbReference type="SAM" id="Phobius"/>
    </source>
</evidence>
<protein>
    <recommendedName>
        <fullName evidence="4">GH16 domain-containing protein</fullName>
    </recommendedName>
</protein>
<dbReference type="GO" id="GO:0004553">
    <property type="term" value="F:hydrolase activity, hydrolyzing O-glycosyl compounds"/>
    <property type="evidence" value="ECO:0007669"/>
    <property type="project" value="InterPro"/>
</dbReference>
<keyword evidence="3" id="KW-0732">Signal</keyword>
<name>A0A4V5NF05_9PEZI</name>
<gene>
    <name evidence="5" type="ORF">B0A55_12847</name>
</gene>
<dbReference type="Gene3D" id="2.60.120.200">
    <property type="match status" value="1"/>
</dbReference>
<dbReference type="EMBL" id="NAJQ01000476">
    <property type="protein sequence ID" value="TKA68979.1"/>
    <property type="molecule type" value="Genomic_DNA"/>
</dbReference>
<feature type="transmembrane region" description="Helical" evidence="2">
    <location>
        <begin position="799"/>
        <end position="821"/>
    </location>
</feature>
<feature type="domain" description="GH16" evidence="4">
    <location>
        <begin position="33"/>
        <end position="307"/>
    </location>
</feature>
<feature type="transmembrane region" description="Helical" evidence="2">
    <location>
        <begin position="968"/>
        <end position="990"/>
    </location>
</feature>
<dbReference type="PANTHER" id="PTHR38121">
    <property type="entry name" value="GH16 DOMAIN-CONTAINING PROTEIN"/>
    <property type="match status" value="1"/>
</dbReference>
<feature type="region of interest" description="Disordered" evidence="1">
    <location>
        <begin position="1036"/>
        <end position="1075"/>
    </location>
</feature>
<keyword evidence="2" id="KW-1133">Transmembrane helix</keyword>
<dbReference type="AlphaFoldDB" id="A0A4V5NF05"/>
<feature type="transmembrane region" description="Helical" evidence="2">
    <location>
        <begin position="687"/>
        <end position="709"/>
    </location>
</feature>
<evidence type="ECO:0000313" key="5">
    <source>
        <dbReference type="EMBL" id="TKA68979.1"/>
    </source>
</evidence>
<evidence type="ECO:0000256" key="3">
    <source>
        <dbReference type="SAM" id="SignalP"/>
    </source>
</evidence>
<dbReference type="Proteomes" id="UP000309340">
    <property type="component" value="Unassembled WGS sequence"/>
</dbReference>
<feature type="signal peptide" evidence="3">
    <location>
        <begin position="1"/>
        <end position="28"/>
    </location>
</feature>
<accession>A0A4V5NF05</accession>
<feature type="transmembrane region" description="Helical" evidence="2">
    <location>
        <begin position="766"/>
        <end position="787"/>
    </location>
</feature>
<evidence type="ECO:0000256" key="1">
    <source>
        <dbReference type="SAM" id="MobiDB-lite"/>
    </source>
</evidence>
<dbReference type="SUPFAM" id="SSF49899">
    <property type="entry name" value="Concanavalin A-like lectins/glucanases"/>
    <property type="match status" value="1"/>
</dbReference>
<feature type="region of interest" description="Disordered" evidence="1">
    <location>
        <begin position="396"/>
        <end position="417"/>
    </location>
</feature>
<dbReference type="InterPro" id="IPR013320">
    <property type="entry name" value="ConA-like_dom_sf"/>
</dbReference>
<feature type="transmembrane region" description="Helical" evidence="2">
    <location>
        <begin position="359"/>
        <end position="380"/>
    </location>
</feature>
<dbReference type="STRING" id="329884.A0A4V5NF05"/>
<feature type="transmembrane region" description="Helical" evidence="2">
    <location>
        <begin position="605"/>
        <end position="627"/>
    </location>
</feature>
<dbReference type="PROSITE" id="PS51762">
    <property type="entry name" value="GH16_2"/>
    <property type="match status" value="1"/>
</dbReference>
<dbReference type="PANTHER" id="PTHR38121:SF2">
    <property type="entry name" value="ACYLTRANSFERASE 3 DOMAIN-CONTAINING PROTEIN"/>
    <property type="match status" value="1"/>
</dbReference>
<feature type="transmembrane region" description="Helical" evidence="2">
    <location>
        <begin position="841"/>
        <end position="859"/>
    </location>
</feature>
<reference evidence="5 6" key="1">
    <citation type="submission" date="2017-03" db="EMBL/GenBank/DDBJ databases">
        <title>Genomes of endolithic fungi from Antarctica.</title>
        <authorList>
            <person name="Coleine C."/>
            <person name="Masonjones S."/>
            <person name="Stajich J.E."/>
        </authorList>
    </citation>
    <scope>NUCLEOTIDE SEQUENCE [LARGE SCALE GENOMIC DNA]</scope>
    <source>
        <strain evidence="5 6">CCFEE 5184</strain>
    </source>
</reference>